<sequence>MQPDKLVYMANQIATFFKSQPGDDGAERIAAHLRDFWDPSMRAHLCELAKQDDQVLDENVRKAVALLN</sequence>
<dbReference type="InterPro" id="IPR021074">
    <property type="entry name" value="Formate_DH_dsu"/>
</dbReference>
<protein>
    <submittedName>
        <fullName evidence="1">Formate dehydrogenase subunit delta</fullName>
    </submittedName>
</protein>
<organism evidence="1 2">
    <name type="scientific">Roseinatronobacter alkalisoli</name>
    <dbReference type="NCBI Taxonomy" id="3028235"/>
    <lineage>
        <taxon>Bacteria</taxon>
        <taxon>Pseudomonadati</taxon>
        <taxon>Pseudomonadota</taxon>
        <taxon>Alphaproteobacteria</taxon>
        <taxon>Rhodobacterales</taxon>
        <taxon>Paracoccaceae</taxon>
        <taxon>Roseinatronobacter</taxon>
    </lineage>
</organism>
<comment type="caution">
    <text evidence="1">The sequence shown here is derived from an EMBL/GenBank/DDBJ whole genome shotgun (WGS) entry which is preliminary data.</text>
</comment>
<evidence type="ECO:0000313" key="2">
    <source>
        <dbReference type="Proteomes" id="UP001431784"/>
    </source>
</evidence>
<reference evidence="1" key="1">
    <citation type="submission" date="2023-02" db="EMBL/GenBank/DDBJ databases">
        <title>Description of Roseinatronobacter alkalisoli sp. nov., an alkaliphilic bacerium isolated from soda soil.</title>
        <authorList>
            <person name="Wei W."/>
        </authorList>
    </citation>
    <scope>NUCLEOTIDE SEQUENCE</scope>
    <source>
        <strain evidence="1">HJB301</strain>
    </source>
</reference>
<dbReference type="Pfam" id="PF11390">
    <property type="entry name" value="FdsD"/>
    <property type="match status" value="1"/>
</dbReference>
<name>A0ABT5TAT9_9RHOB</name>
<evidence type="ECO:0000313" key="1">
    <source>
        <dbReference type="EMBL" id="MDD7972240.1"/>
    </source>
</evidence>
<dbReference type="EMBL" id="JAQZSM010000013">
    <property type="protein sequence ID" value="MDD7972240.1"/>
    <property type="molecule type" value="Genomic_DNA"/>
</dbReference>
<proteinExistence type="predicted"/>
<keyword evidence="2" id="KW-1185">Reference proteome</keyword>
<gene>
    <name evidence="1" type="ORF">PUT78_14125</name>
</gene>
<accession>A0ABT5TAT9</accession>
<dbReference type="RefSeq" id="WP_274352916.1">
    <property type="nucleotide sequence ID" value="NZ_JAQZSM010000013.1"/>
</dbReference>
<dbReference type="Proteomes" id="UP001431784">
    <property type="component" value="Unassembled WGS sequence"/>
</dbReference>